<evidence type="ECO:0000259" key="13">
    <source>
        <dbReference type="Pfam" id="PF02782"/>
    </source>
</evidence>
<dbReference type="FunFam" id="3.30.420.40:FF:000008">
    <property type="entry name" value="Glycerol kinase"/>
    <property type="match status" value="1"/>
</dbReference>
<dbReference type="Pfam" id="PF02782">
    <property type="entry name" value="FGGY_C"/>
    <property type="match status" value="1"/>
</dbReference>
<dbReference type="InterPro" id="IPR018484">
    <property type="entry name" value="FGGY_N"/>
</dbReference>
<dbReference type="GO" id="GO:0005524">
    <property type="term" value="F:ATP binding"/>
    <property type="evidence" value="ECO:0007669"/>
    <property type="project" value="UniProtKB-KW"/>
</dbReference>
<accession>A0A9X2ICB2</accession>
<dbReference type="PROSITE" id="PS00445">
    <property type="entry name" value="FGGY_KINASES_2"/>
    <property type="match status" value="1"/>
</dbReference>
<organism evidence="14 15">
    <name type="scientific">Legionella maioricensis</name>
    <dbReference type="NCBI Taxonomy" id="2896528"/>
    <lineage>
        <taxon>Bacteria</taxon>
        <taxon>Pseudomonadati</taxon>
        <taxon>Pseudomonadota</taxon>
        <taxon>Gammaproteobacteria</taxon>
        <taxon>Legionellales</taxon>
        <taxon>Legionellaceae</taxon>
        <taxon>Legionella</taxon>
    </lineage>
</organism>
<dbReference type="InterPro" id="IPR018485">
    <property type="entry name" value="FGGY_C"/>
</dbReference>
<dbReference type="GO" id="GO:0005829">
    <property type="term" value="C:cytosol"/>
    <property type="evidence" value="ECO:0007669"/>
    <property type="project" value="TreeGrafter"/>
</dbReference>
<dbReference type="InterPro" id="IPR018483">
    <property type="entry name" value="Carb_kinase_FGGY_CS"/>
</dbReference>
<proteinExistence type="inferred from homology"/>
<dbReference type="EC" id="2.7.1.30" evidence="3"/>
<sequence length="489" mass="54379">MNYLLAIDQGTSSTRAMLYTVQGHLVASSQYPLTQYYPQLGWVEHDPEEIWEKTLNAVRDVVSQVERKQILSCGITNQRETTVIWNKKTGECLAPAIVWQDRRTEAYCRSLYEHTPLIQEKTGLIPDPYFSASKLNWLLNNNLHAQELASRGELAFGTIDSFLVWRMTKGLKHATDITNASRTMLFNIRKEQWDKDLLQLFKIPESVLPQVYASDGNFGSINKEWLGFELPITGVAGDQQAALVGQGCFDDGMVKATFGTGGFLLLNTGNTPVISKHKLLTTVAYKIKGTTAYGLEGSIYHAGTTVKWLRDEMKLISSSSETETLAKSLKTNEGVYLVSAFTGLGAPHWSSTSGAAVFGLSRATNRAHFARAALEGVCYQTREVLTCMREDSNLDLALLRVDGGMAANQWFLQFLADQCQLLVQKPKDIETTARGAAILAALGYGVFDSFAALKNVWDMEQAFQPQRAIEQINEEYKGWKRALSSVISK</sequence>
<keyword evidence="6 11" id="KW-0418">Kinase</keyword>
<name>A0A9X2ICB2_9GAMM</name>
<dbReference type="GO" id="GO:0006072">
    <property type="term" value="P:glycerol-3-phosphate metabolic process"/>
    <property type="evidence" value="ECO:0007669"/>
    <property type="project" value="InterPro"/>
</dbReference>
<dbReference type="Gene3D" id="3.30.420.40">
    <property type="match status" value="2"/>
</dbReference>
<evidence type="ECO:0000259" key="12">
    <source>
        <dbReference type="Pfam" id="PF00370"/>
    </source>
</evidence>
<keyword evidence="15" id="KW-1185">Reference proteome</keyword>
<evidence type="ECO:0000256" key="2">
    <source>
        <dbReference type="ARBA" id="ARBA00009156"/>
    </source>
</evidence>
<dbReference type="FunFam" id="3.30.420.40:FF:000007">
    <property type="entry name" value="Glycerol kinase"/>
    <property type="match status" value="1"/>
</dbReference>
<evidence type="ECO:0000256" key="10">
    <source>
        <dbReference type="ARBA" id="ARBA00052101"/>
    </source>
</evidence>
<dbReference type="CDD" id="cd07786">
    <property type="entry name" value="FGGY_EcGK_like"/>
    <property type="match status" value="1"/>
</dbReference>
<dbReference type="Pfam" id="PF00370">
    <property type="entry name" value="FGGY_N"/>
    <property type="match status" value="1"/>
</dbReference>
<comment type="catalytic activity">
    <reaction evidence="10">
        <text>glycerol + ATP = sn-glycerol 3-phosphate + ADP + H(+)</text>
        <dbReference type="Rhea" id="RHEA:21644"/>
        <dbReference type="ChEBI" id="CHEBI:15378"/>
        <dbReference type="ChEBI" id="CHEBI:17754"/>
        <dbReference type="ChEBI" id="CHEBI:30616"/>
        <dbReference type="ChEBI" id="CHEBI:57597"/>
        <dbReference type="ChEBI" id="CHEBI:456216"/>
        <dbReference type="EC" id="2.7.1.30"/>
    </reaction>
</comment>
<dbReference type="InterPro" id="IPR000577">
    <property type="entry name" value="Carb_kinase_FGGY"/>
</dbReference>
<feature type="domain" description="Carbohydrate kinase FGGY N-terminal" evidence="12">
    <location>
        <begin position="3"/>
        <end position="245"/>
    </location>
</feature>
<evidence type="ECO:0000313" key="15">
    <source>
        <dbReference type="Proteomes" id="UP001139721"/>
    </source>
</evidence>
<evidence type="ECO:0000256" key="11">
    <source>
        <dbReference type="RuleBase" id="RU003733"/>
    </source>
</evidence>
<protein>
    <recommendedName>
        <fullName evidence="3">glycerol kinase</fullName>
        <ecNumber evidence="3">2.7.1.30</ecNumber>
    </recommendedName>
    <alternativeName>
        <fullName evidence="9">ATP:glycerol 3-phosphotransferase</fullName>
    </alternativeName>
</protein>
<keyword evidence="8" id="KW-0067">ATP-binding</keyword>
<dbReference type="PANTHER" id="PTHR10196:SF78">
    <property type="entry name" value="GLYCEROL KINASE"/>
    <property type="match status" value="1"/>
</dbReference>
<comment type="pathway">
    <text evidence="1">Polyol metabolism; glycerol degradation via glycerol kinase pathway; sn-glycerol 3-phosphate from glycerol: step 1/1.</text>
</comment>
<evidence type="ECO:0000256" key="4">
    <source>
        <dbReference type="ARBA" id="ARBA00022679"/>
    </source>
</evidence>
<dbReference type="InterPro" id="IPR005999">
    <property type="entry name" value="Glycerol_kin"/>
</dbReference>
<reference evidence="14" key="1">
    <citation type="submission" date="2021-11" db="EMBL/GenBank/DDBJ databases">
        <title>Legionella maioricencis sp. nov., a new species isolated from hot water samples in Mallorca.</title>
        <authorList>
            <person name="Crespi S."/>
            <person name="Drasar V."/>
            <person name="Salva-Serra F."/>
            <person name="Jaen-Luchoro D."/>
            <person name="Pineiro-Iglesias B."/>
            <person name="Aliaga F."/>
            <person name="Fernandez-Juarez V."/>
            <person name="Coll G."/>
            <person name="Moore E.R.B."/>
            <person name="Bennasar-Figueras A."/>
        </authorList>
    </citation>
    <scope>NUCLEOTIDE SEQUENCE</scope>
    <source>
        <strain evidence="14">HCPI-6</strain>
    </source>
</reference>
<evidence type="ECO:0000256" key="3">
    <source>
        <dbReference type="ARBA" id="ARBA00012099"/>
    </source>
</evidence>
<dbReference type="Proteomes" id="UP001139721">
    <property type="component" value="Unassembled WGS sequence"/>
</dbReference>
<keyword evidence="5" id="KW-0547">Nucleotide-binding</keyword>
<feature type="domain" description="Carbohydrate kinase FGGY C-terminal" evidence="13">
    <location>
        <begin position="255"/>
        <end position="442"/>
    </location>
</feature>
<dbReference type="EMBL" id="JAJKBJ010000009">
    <property type="protein sequence ID" value="MCL9684232.1"/>
    <property type="molecule type" value="Genomic_DNA"/>
</dbReference>
<dbReference type="GO" id="GO:0004370">
    <property type="term" value="F:glycerol kinase activity"/>
    <property type="evidence" value="ECO:0007669"/>
    <property type="project" value="UniProtKB-EC"/>
</dbReference>
<evidence type="ECO:0000256" key="5">
    <source>
        <dbReference type="ARBA" id="ARBA00022741"/>
    </source>
</evidence>
<keyword evidence="4 11" id="KW-0808">Transferase</keyword>
<dbReference type="AlphaFoldDB" id="A0A9X2ICB2"/>
<dbReference type="RefSeq" id="WP_250421143.1">
    <property type="nucleotide sequence ID" value="NZ_JAJKBJ010000009.1"/>
</dbReference>
<dbReference type="PANTHER" id="PTHR10196">
    <property type="entry name" value="SUGAR KINASE"/>
    <property type="match status" value="1"/>
</dbReference>
<keyword evidence="7" id="KW-0319">Glycerol metabolism</keyword>
<dbReference type="InterPro" id="IPR043129">
    <property type="entry name" value="ATPase_NBD"/>
</dbReference>
<comment type="similarity">
    <text evidence="2 11">Belongs to the FGGY kinase family.</text>
</comment>
<dbReference type="GO" id="GO:0019563">
    <property type="term" value="P:glycerol catabolic process"/>
    <property type="evidence" value="ECO:0007669"/>
    <property type="project" value="TreeGrafter"/>
</dbReference>
<dbReference type="PROSITE" id="PS00933">
    <property type="entry name" value="FGGY_KINASES_1"/>
    <property type="match status" value="1"/>
</dbReference>
<evidence type="ECO:0000256" key="8">
    <source>
        <dbReference type="ARBA" id="ARBA00022840"/>
    </source>
</evidence>
<gene>
    <name evidence="14" type="primary">glpK</name>
    <name evidence="14" type="ORF">LOX96_09025</name>
</gene>
<dbReference type="PIRSF" id="PIRSF000538">
    <property type="entry name" value="GlpK"/>
    <property type="match status" value="1"/>
</dbReference>
<evidence type="ECO:0000313" key="14">
    <source>
        <dbReference type="EMBL" id="MCL9684232.1"/>
    </source>
</evidence>
<dbReference type="NCBIfam" id="TIGR01311">
    <property type="entry name" value="glycerol_kin"/>
    <property type="match status" value="1"/>
</dbReference>
<dbReference type="SUPFAM" id="SSF53067">
    <property type="entry name" value="Actin-like ATPase domain"/>
    <property type="match status" value="2"/>
</dbReference>
<comment type="caution">
    <text evidence="14">The sequence shown here is derived from an EMBL/GenBank/DDBJ whole genome shotgun (WGS) entry which is preliminary data.</text>
</comment>
<evidence type="ECO:0000256" key="9">
    <source>
        <dbReference type="ARBA" id="ARBA00043149"/>
    </source>
</evidence>
<evidence type="ECO:0000256" key="6">
    <source>
        <dbReference type="ARBA" id="ARBA00022777"/>
    </source>
</evidence>
<evidence type="ECO:0000256" key="1">
    <source>
        <dbReference type="ARBA" id="ARBA00005190"/>
    </source>
</evidence>
<dbReference type="NCBIfam" id="NF000756">
    <property type="entry name" value="PRK00047.1"/>
    <property type="match status" value="1"/>
</dbReference>
<evidence type="ECO:0000256" key="7">
    <source>
        <dbReference type="ARBA" id="ARBA00022798"/>
    </source>
</evidence>